<feature type="transmembrane region" description="Helical" evidence="5">
    <location>
        <begin position="545"/>
        <end position="569"/>
    </location>
</feature>
<feature type="transmembrane region" description="Helical" evidence="5">
    <location>
        <begin position="518"/>
        <end position="539"/>
    </location>
</feature>
<dbReference type="GO" id="GO:0022857">
    <property type="term" value="F:transmembrane transporter activity"/>
    <property type="evidence" value="ECO:0007669"/>
    <property type="project" value="InterPro"/>
</dbReference>
<dbReference type="PANTHER" id="PTHR23502:SF34">
    <property type="entry name" value="PROTEIN HOL1"/>
    <property type="match status" value="1"/>
</dbReference>
<reference evidence="7" key="1">
    <citation type="submission" date="2021-03" db="EMBL/GenBank/DDBJ databases">
        <title>Draft genome sequence of rust myrtle Austropuccinia psidii MF-1, a brazilian biotype.</title>
        <authorList>
            <person name="Quecine M.C."/>
            <person name="Pachon D.M.R."/>
            <person name="Bonatelli M.L."/>
            <person name="Correr F.H."/>
            <person name="Franceschini L.M."/>
            <person name="Leite T.F."/>
            <person name="Margarido G.R.A."/>
            <person name="Almeida C.A."/>
            <person name="Ferrarezi J.A."/>
            <person name="Labate C.A."/>
        </authorList>
    </citation>
    <scope>NUCLEOTIDE SEQUENCE</scope>
    <source>
        <strain evidence="7">MF-1</strain>
    </source>
</reference>
<keyword evidence="3 5" id="KW-1133">Transmembrane helix</keyword>
<dbReference type="OrthoDB" id="2495624at2759"/>
<evidence type="ECO:0000259" key="6">
    <source>
        <dbReference type="PROSITE" id="PS50850"/>
    </source>
</evidence>
<feature type="transmembrane region" description="Helical" evidence="5">
    <location>
        <begin position="247"/>
        <end position="265"/>
    </location>
</feature>
<keyword evidence="8" id="KW-1185">Reference proteome</keyword>
<dbReference type="InterPro" id="IPR020846">
    <property type="entry name" value="MFS_dom"/>
</dbReference>
<dbReference type="Pfam" id="PF07690">
    <property type="entry name" value="MFS_1"/>
    <property type="match status" value="1"/>
</dbReference>
<sequence>MWTAAALGWLKPHLFWNAAHSHGPRVHTHADPKTLIQAKRLKPRPHAIYQSFLSCYNLRAFSLLRLCHTDSECPAMGGIKAALESTDGTPWLRSCYNALSSSTRIIHIPLVVESRISRSRILGLNMSIEKNKNCSSIEPIDHDHRQASWTDEINNGEITQDVFEVSSTPQAFADCLGTAHLEENGNSLLCPLPSSDPNDPLYWTQPFKFYILGLTTAIPFFSLFLTTGGSLSIQKITIAFSQPLSKVEGLITYPFLCSCVSLIFMPPLSTKFGRRPFYLFGLAALVGACLWAPLATSYDSFFWARLLLGTGHGFFQALAPLTIVDIFFVLERGFAVAVHCALLAIGAVSGMFVIGFLLKYLSYKVPYFVIGGIYVIIFFLVLFTFPEAAFKRDTTSRALAREKKVGIRRLRIFNGIFVDESLTRLVFRPLGFMCFPSVAWSAIVFGCHNGPLAAVNVVTCRIFLGPPYNFQASQLGALFLPTLPFIFLAMYISGPLCERLVRKLTARNNGIFEPEMRLPALLPTFLISPLAFFLFGVVLEYKLHWAWASVALAMFDFSIVGAISVPVAYNLDILKPIASEIIVATFVGKSFITFLMGKRIFAWMELHSPLKVYFTLGAISMVALCPFFVFIFEGKKIRRTAIKWRLIQWMLWSNDREDYEPTIDETIPNSKSRV</sequence>
<dbReference type="InterPro" id="IPR011701">
    <property type="entry name" value="MFS"/>
</dbReference>
<evidence type="ECO:0000256" key="3">
    <source>
        <dbReference type="ARBA" id="ARBA00022989"/>
    </source>
</evidence>
<feature type="transmembrane region" description="Helical" evidence="5">
    <location>
        <begin position="365"/>
        <end position="385"/>
    </location>
</feature>
<proteinExistence type="predicted"/>
<feature type="transmembrane region" description="Helical" evidence="5">
    <location>
        <begin position="207"/>
        <end position="226"/>
    </location>
</feature>
<dbReference type="SUPFAM" id="SSF103473">
    <property type="entry name" value="MFS general substrate transporter"/>
    <property type="match status" value="1"/>
</dbReference>
<protein>
    <recommendedName>
        <fullName evidence="6">Major facilitator superfamily (MFS) profile domain-containing protein</fullName>
    </recommendedName>
</protein>
<gene>
    <name evidence="7" type="ORF">O181_040588</name>
</gene>
<dbReference type="InterPro" id="IPR036259">
    <property type="entry name" value="MFS_trans_sf"/>
</dbReference>
<feature type="domain" description="Major facilitator superfamily (MFS) profile" evidence="6">
    <location>
        <begin position="208"/>
        <end position="635"/>
    </location>
</feature>
<comment type="subcellular location">
    <subcellularLocation>
        <location evidence="1">Membrane</location>
        <topology evidence="1">Multi-pass membrane protein</topology>
    </subcellularLocation>
</comment>
<evidence type="ECO:0000256" key="5">
    <source>
        <dbReference type="SAM" id="Phobius"/>
    </source>
</evidence>
<dbReference type="EMBL" id="AVOT02016036">
    <property type="protein sequence ID" value="MBW0500873.1"/>
    <property type="molecule type" value="Genomic_DNA"/>
</dbReference>
<feature type="transmembrane region" description="Helical" evidence="5">
    <location>
        <begin position="613"/>
        <end position="632"/>
    </location>
</feature>
<organism evidence="7 8">
    <name type="scientific">Austropuccinia psidii MF-1</name>
    <dbReference type="NCBI Taxonomy" id="1389203"/>
    <lineage>
        <taxon>Eukaryota</taxon>
        <taxon>Fungi</taxon>
        <taxon>Dikarya</taxon>
        <taxon>Basidiomycota</taxon>
        <taxon>Pucciniomycotina</taxon>
        <taxon>Pucciniomycetes</taxon>
        <taxon>Pucciniales</taxon>
        <taxon>Sphaerophragmiaceae</taxon>
        <taxon>Austropuccinia</taxon>
    </lineage>
</organism>
<dbReference type="PROSITE" id="PS50850">
    <property type="entry name" value="MFS"/>
    <property type="match status" value="1"/>
</dbReference>
<keyword evidence="2 5" id="KW-0812">Transmembrane</keyword>
<name>A0A9Q3HD04_9BASI</name>
<dbReference type="GO" id="GO:0005886">
    <property type="term" value="C:plasma membrane"/>
    <property type="evidence" value="ECO:0007669"/>
    <property type="project" value="TreeGrafter"/>
</dbReference>
<accession>A0A9Q3HD04</accession>
<evidence type="ECO:0000256" key="2">
    <source>
        <dbReference type="ARBA" id="ARBA00022692"/>
    </source>
</evidence>
<feature type="transmembrane region" description="Helical" evidence="5">
    <location>
        <begin position="277"/>
        <end position="294"/>
    </location>
</feature>
<evidence type="ECO:0000313" key="7">
    <source>
        <dbReference type="EMBL" id="MBW0500873.1"/>
    </source>
</evidence>
<feature type="transmembrane region" description="Helical" evidence="5">
    <location>
        <begin position="336"/>
        <end position="358"/>
    </location>
</feature>
<evidence type="ECO:0000313" key="8">
    <source>
        <dbReference type="Proteomes" id="UP000765509"/>
    </source>
</evidence>
<evidence type="ECO:0000256" key="4">
    <source>
        <dbReference type="ARBA" id="ARBA00023136"/>
    </source>
</evidence>
<dbReference type="Gene3D" id="1.20.1250.20">
    <property type="entry name" value="MFS general substrate transporter like domains"/>
    <property type="match status" value="1"/>
</dbReference>
<comment type="caution">
    <text evidence="7">The sequence shown here is derived from an EMBL/GenBank/DDBJ whole genome shotgun (WGS) entry which is preliminary data.</text>
</comment>
<feature type="transmembrane region" description="Helical" evidence="5">
    <location>
        <begin position="581"/>
        <end position="601"/>
    </location>
</feature>
<evidence type="ECO:0000256" key="1">
    <source>
        <dbReference type="ARBA" id="ARBA00004141"/>
    </source>
</evidence>
<keyword evidence="4 5" id="KW-0472">Membrane</keyword>
<dbReference type="PANTHER" id="PTHR23502">
    <property type="entry name" value="MAJOR FACILITATOR SUPERFAMILY"/>
    <property type="match status" value="1"/>
</dbReference>
<feature type="transmembrane region" description="Helical" evidence="5">
    <location>
        <begin position="306"/>
        <end position="330"/>
    </location>
</feature>
<dbReference type="AlphaFoldDB" id="A0A9Q3HD04"/>
<feature type="transmembrane region" description="Helical" evidence="5">
    <location>
        <begin position="475"/>
        <end position="497"/>
    </location>
</feature>
<dbReference type="Proteomes" id="UP000765509">
    <property type="component" value="Unassembled WGS sequence"/>
</dbReference>